<gene>
    <name evidence="4" type="ORF">J2Z43_001016</name>
</gene>
<reference evidence="4 5" key="1">
    <citation type="submission" date="2021-03" db="EMBL/GenBank/DDBJ databases">
        <title>Genomic Encyclopedia of Type Strains, Phase IV (KMG-IV): sequencing the most valuable type-strain genomes for metagenomic binning, comparative biology and taxonomic classification.</title>
        <authorList>
            <person name="Goeker M."/>
        </authorList>
    </citation>
    <scope>NUCLEOTIDE SEQUENCE [LARGE SCALE GENOMIC DNA]</scope>
    <source>
        <strain evidence="4 5">DSM 1289</strain>
    </source>
</reference>
<proteinExistence type="inferred from homology"/>
<comment type="similarity">
    <text evidence="1">Belongs to the DSD1 family.</text>
</comment>
<dbReference type="Proteomes" id="UP000767291">
    <property type="component" value="Unassembled WGS sequence"/>
</dbReference>
<evidence type="ECO:0000313" key="4">
    <source>
        <dbReference type="EMBL" id="MBP1854626.1"/>
    </source>
</evidence>
<dbReference type="InterPro" id="IPR029066">
    <property type="entry name" value="PLP-binding_barrel"/>
</dbReference>
<sequence length="370" mass="40483">MKTKELSTPNFILNLDVLENNIKTVQELSDKNKKELWPMTKTHKSSAIAKMQIKYGAKGLLVGTVDEAESFIKAGVKEITFPYPIANPVDIKRVIDLTKRGRVILSFDNVESAKIWNEMLVEVDSTLEYFILINSGLNRLGVLPEDCVWLAKKLSEFKNLKLIGISTHPGHVYGITSGSGVAEISRQEIATMSTAKNLLVENGFEVDVVASGSTPTFFDVVDDEALDVLRPGNYVFYDNIQLSLDVCKEEDCSLTALGTIISRPSENLFIVDVGSKCLGLDKGAHGSALITGFGRVKGHNELSVIGLSEEVGKIQIEGDTDLSIGDKIEIIPNHSCSCLNMTSYVVGYRGDEVSEIIDIDVRGNSKKPVI</sequence>
<dbReference type="SMART" id="SM01119">
    <property type="entry name" value="D-ser_dehydrat"/>
    <property type="match status" value="1"/>
</dbReference>
<dbReference type="EMBL" id="JAGGJX010000001">
    <property type="protein sequence ID" value="MBP1854626.1"/>
    <property type="molecule type" value="Genomic_DNA"/>
</dbReference>
<dbReference type="PANTHER" id="PTHR28004:SF2">
    <property type="entry name" value="D-SERINE DEHYDRATASE"/>
    <property type="match status" value="1"/>
</dbReference>
<dbReference type="InterPro" id="IPR001608">
    <property type="entry name" value="Ala_racemase_N"/>
</dbReference>
<evidence type="ECO:0000313" key="5">
    <source>
        <dbReference type="Proteomes" id="UP000767291"/>
    </source>
</evidence>
<feature type="domain" description="D-serine dehydratase-like" evidence="3">
    <location>
        <begin position="253"/>
        <end position="349"/>
    </location>
</feature>
<keyword evidence="5" id="KW-1185">Reference proteome</keyword>
<dbReference type="Pfam" id="PF14031">
    <property type="entry name" value="D-ser_dehydrat"/>
    <property type="match status" value="1"/>
</dbReference>
<protein>
    <submittedName>
        <fullName evidence="4">D-serine deaminase-like pyridoxal phosphate-dependent protein</fullName>
    </submittedName>
</protein>
<dbReference type="SUPFAM" id="SSF51419">
    <property type="entry name" value="PLP-binding barrel"/>
    <property type="match status" value="1"/>
</dbReference>
<dbReference type="Pfam" id="PF01168">
    <property type="entry name" value="Ala_racemase_N"/>
    <property type="match status" value="1"/>
</dbReference>
<dbReference type="InterPro" id="IPR051466">
    <property type="entry name" value="D-amino_acid_metab_enzyme"/>
</dbReference>
<dbReference type="RefSeq" id="WP_209456108.1">
    <property type="nucleotide sequence ID" value="NZ_BAAACS010000012.1"/>
</dbReference>
<comment type="caution">
    <text evidence="4">The sequence shown here is derived from an EMBL/GenBank/DDBJ whole genome shotgun (WGS) entry which is preliminary data.</text>
</comment>
<evidence type="ECO:0000256" key="2">
    <source>
        <dbReference type="ARBA" id="ARBA00023239"/>
    </source>
</evidence>
<dbReference type="Gene3D" id="2.40.37.20">
    <property type="entry name" value="D-serine dehydratase-like domain"/>
    <property type="match status" value="1"/>
</dbReference>
<accession>A0ABS4E9K3</accession>
<dbReference type="InterPro" id="IPR026956">
    <property type="entry name" value="D-ser_dehydrat-like_dom"/>
</dbReference>
<evidence type="ECO:0000256" key="1">
    <source>
        <dbReference type="ARBA" id="ARBA00005323"/>
    </source>
</evidence>
<dbReference type="InterPro" id="IPR042208">
    <property type="entry name" value="D-ser_dehydrat-like_sf"/>
</dbReference>
<dbReference type="PANTHER" id="PTHR28004">
    <property type="entry name" value="ZGC:162816-RELATED"/>
    <property type="match status" value="1"/>
</dbReference>
<organism evidence="4 5">
    <name type="scientific">Metaclostridioides mangenotii</name>
    <dbReference type="NCBI Taxonomy" id="1540"/>
    <lineage>
        <taxon>Bacteria</taxon>
        <taxon>Bacillati</taxon>
        <taxon>Bacillota</taxon>
        <taxon>Clostridia</taxon>
        <taxon>Peptostreptococcales</taxon>
        <taxon>Peptostreptococcaceae</taxon>
        <taxon>Metaclostridioides</taxon>
    </lineage>
</organism>
<evidence type="ECO:0000259" key="3">
    <source>
        <dbReference type="SMART" id="SM01119"/>
    </source>
</evidence>
<dbReference type="Gene3D" id="3.20.20.10">
    <property type="entry name" value="Alanine racemase"/>
    <property type="match status" value="1"/>
</dbReference>
<keyword evidence="2" id="KW-0456">Lyase</keyword>
<name>A0ABS4E9K3_9FIRM</name>